<dbReference type="Pfam" id="PF13424">
    <property type="entry name" value="TPR_12"/>
    <property type="match status" value="1"/>
</dbReference>
<sequence length="1017" mass="110172">MTPVRNMIKPAGLLGLGLGEANAGAVTIWLRGDGKSMWFGLLGPLSVREGDRVLPLGGPKRRALLAALLLQANRPVSLSGLQSAMWGEEPPATAVASLYNHVGRLRRALGAEGTSRLSSTPHGLLLRVAEGELDVQEFTALLARAHAARVRRGWQDVSRHTSAALALWRGQPLSDLPELHALEVEVRHLCQTHLQALEWYFEAELQLGRHVEVIPELGRWAGRHRLHEALHVLLITALYRSGRQAEALEAFETVRTALAEELGVDPGAALRHVHLRVLTADPLIVGRSTAADETAPGALALTARSGVSLTIPAAVGAGGTEETSAQPEPGRQHTVPVPAQLPAETPLFTGRQSELRRLCKVLEQAANGDGPHVVTVTGMGGVGKSALAVHAAHLLRDRFPDGQLHLDLRGFGASAPRETHEVLASLLADLHTATSSASVRLLPDHTDDRAALLRTVLADRRILLVLDNARDSAQVLPLLPGTGACAVIVTSRNTLTDLPTAEHLPLAPMDIEEQRALLTALCGSDRVDQDLDGALRILAACAGLPLALRIIGARLAARPAWPLATLADRLAPDGPGRLTALAAGQLEVRATFASSYLALRDSDQHTEREAARAFRLVGLWSGQVLSPGPAAAMFDRTPDEAERLLERLVDSHLLESPAPLRYRLHDLLAEYAAERAHADETAQEREAALLRLCVWYALAVESTRTILRETGQLPPRLNQAPPAPLPIFADETRTLAWCRQELTNIGEAIRQAGQGPRPDLAWRLAVWLFGYMRTSWWAGQGEDFLDQALRIADQHHDRLGRGWLLRYLGITHGMARRLDKCVQALQDALALFDDPESKASIHCNLSVAHTAAGQADQALVHARAAFDLHRQAGSAPRLTALVVSSMADALRTAGRHTEAEDHYEAALALWRERGDANSTAITLSNLGDVMRGLGRHQDAFAALYEAQDIFERIGNISAMADNLITMARTHADFSEWPQARIRVLQAIDLAERHHLGPWLSEAHEVLTTIESAHAAES</sequence>
<dbReference type="SUPFAM" id="SSF52540">
    <property type="entry name" value="P-loop containing nucleoside triphosphate hydrolases"/>
    <property type="match status" value="1"/>
</dbReference>
<dbReference type="Pfam" id="PF13191">
    <property type="entry name" value="AAA_16"/>
    <property type="match status" value="1"/>
</dbReference>
<dbReference type="AlphaFoldDB" id="A0A6N7KZZ4"/>
<dbReference type="PANTHER" id="PTHR35807:SF1">
    <property type="entry name" value="TRANSCRIPTIONAL REGULATOR REDD"/>
    <property type="match status" value="1"/>
</dbReference>
<comment type="caution">
    <text evidence="9">The sequence shown here is derived from an EMBL/GenBank/DDBJ whole genome shotgun (WGS) entry which is preliminary data.</text>
</comment>
<keyword evidence="4 6" id="KW-0238">DNA-binding</keyword>
<dbReference type="CDD" id="cd15831">
    <property type="entry name" value="BTAD"/>
    <property type="match status" value="1"/>
</dbReference>
<comment type="similarity">
    <text evidence="1">Belongs to the AfsR/DnrI/RedD regulatory family.</text>
</comment>
<dbReference type="SMART" id="SM01043">
    <property type="entry name" value="BTAD"/>
    <property type="match status" value="1"/>
</dbReference>
<gene>
    <name evidence="9" type="ORF">F7Q99_27810</name>
</gene>
<evidence type="ECO:0000313" key="9">
    <source>
        <dbReference type="EMBL" id="MQS15957.1"/>
    </source>
</evidence>
<organism evidence="9 10">
    <name type="scientific">Streptomyces kaniharaensis</name>
    <dbReference type="NCBI Taxonomy" id="212423"/>
    <lineage>
        <taxon>Bacteria</taxon>
        <taxon>Bacillati</taxon>
        <taxon>Actinomycetota</taxon>
        <taxon>Actinomycetes</taxon>
        <taxon>Kitasatosporales</taxon>
        <taxon>Streptomycetaceae</taxon>
        <taxon>Streptomyces</taxon>
    </lineage>
</organism>
<dbReference type="InterPro" id="IPR019734">
    <property type="entry name" value="TPR_rpt"/>
</dbReference>
<dbReference type="PRINTS" id="PR00364">
    <property type="entry name" value="DISEASERSIST"/>
</dbReference>
<dbReference type="GO" id="GO:0006355">
    <property type="term" value="P:regulation of DNA-templated transcription"/>
    <property type="evidence" value="ECO:0007669"/>
    <property type="project" value="InterPro"/>
</dbReference>
<dbReference type="GO" id="GO:0003677">
    <property type="term" value="F:DNA binding"/>
    <property type="evidence" value="ECO:0007669"/>
    <property type="project" value="UniProtKB-UniRule"/>
</dbReference>
<dbReference type="PROSITE" id="PS51755">
    <property type="entry name" value="OMPR_PHOB"/>
    <property type="match status" value="1"/>
</dbReference>
<dbReference type="SMART" id="SM00028">
    <property type="entry name" value="TPR"/>
    <property type="match status" value="5"/>
</dbReference>
<dbReference type="OrthoDB" id="581105at2"/>
<evidence type="ECO:0000256" key="4">
    <source>
        <dbReference type="ARBA" id="ARBA00023125"/>
    </source>
</evidence>
<evidence type="ECO:0000256" key="6">
    <source>
        <dbReference type="PROSITE-ProRule" id="PRU01091"/>
    </source>
</evidence>
<protein>
    <submittedName>
        <fullName evidence="9">Tetratricopeptide repeat protein</fullName>
    </submittedName>
</protein>
<evidence type="ECO:0000256" key="1">
    <source>
        <dbReference type="ARBA" id="ARBA00005820"/>
    </source>
</evidence>
<dbReference type="EMBL" id="WBOF01000002">
    <property type="protein sequence ID" value="MQS15957.1"/>
    <property type="molecule type" value="Genomic_DNA"/>
</dbReference>
<dbReference type="InterPro" id="IPR041664">
    <property type="entry name" value="AAA_16"/>
</dbReference>
<dbReference type="InterPro" id="IPR011990">
    <property type="entry name" value="TPR-like_helical_dom_sf"/>
</dbReference>
<dbReference type="InterPro" id="IPR005158">
    <property type="entry name" value="BTAD"/>
</dbReference>
<dbReference type="GO" id="GO:0000160">
    <property type="term" value="P:phosphorelay signal transduction system"/>
    <property type="evidence" value="ECO:0007669"/>
    <property type="project" value="UniProtKB-KW"/>
</dbReference>
<dbReference type="InterPro" id="IPR001867">
    <property type="entry name" value="OmpR/PhoB-type_DNA-bd"/>
</dbReference>
<dbReference type="Pfam" id="PF00486">
    <property type="entry name" value="Trans_reg_C"/>
    <property type="match status" value="1"/>
</dbReference>
<keyword evidence="3" id="KW-0805">Transcription regulation</keyword>
<dbReference type="Gene3D" id="3.40.50.300">
    <property type="entry name" value="P-loop containing nucleotide triphosphate hydrolases"/>
    <property type="match status" value="1"/>
</dbReference>
<feature type="domain" description="OmpR/PhoB-type" evidence="8">
    <location>
        <begin position="26"/>
        <end position="130"/>
    </location>
</feature>
<proteinExistence type="inferred from homology"/>
<dbReference type="InterPro" id="IPR016032">
    <property type="entry name" value="Sig_transdc_resp-reg_C-effctor"/>
</dbReference>
<evidence type="ECO:0000256" key="5">
    <source>
        <dbReference type="ARBA" id="ARBA00023163"/>
    </source>
</evidence>
<keyword evidence="2" id="KW-0902">Two-component regulatory system</keyword>
<dbReference type="Pfam" id="PF03704">
    <property type="entry name" value="BTAD"/>
    <property type="match status" value="1"/>
</dbReference>
<feature type="region of interest" description="Disordered" evidence="7">
    <location>
        <begin position="317"/>
        <end position="337"/>
    </location>
</feature>
<dbReference type="SUPFAM" id="SSF46894">
    <property type="entry name" value="C-terminal effector domain of the bipartite response regulators"/>
    <property type="match status" value="1"/>
</dbReference>
<dbReference type="Gene3D" id="1.25.40.10">
    <property type="entry name" value="Tetratricopeptide repeat domain"/>
    <property type="match status" value="2"/>
</dbReference>
<keyword evidence="5" id="KW-0804">Transcription</keyword>
<evidence type="ECO:0000259" key="8">
    <source>
        <dbReference type="PROSITE" id="PS51755"/>
    </source>
</evidence>
<dbReference type="InterPro" id="IPR051677">
    <property type="entry name" value="AfsR-DnrI-RedD_regulator"/>
</dbReference>
<feature type="DNA-binding region" description="OmpR/PhoB-type" evidence="6">
    <location>
        <begin position="26"/>
        <end position="130"/>
    </location>
</feature>
<dbReference type="GO" id="GO:0043531">
    <property type="term" value="F:ADP binding"/>
    <property type="evidence" value="ECO:0007669"/>
    <property type="project" value="InterPro"/>
</dbReference>
<dbReference type="SUPFAM" id="SSF48452">
    <property type="entry name" value="TPR-like"/>
    <property type="match status" value="2"/>
</dbReference>
<name>A0A6N7KZZ4_9ACTN</name>
<dbReference type="InterPro" id="IPR036388">
    <property type="entry name" value="WH-like_DNA-bd_sf"/>
</dbReference>
<dbReference type="SMART" id="SM00862">
    <property type="entry name" value="Trans_reg_C"/>
    <property type="match status" value="1"/>
</dbReference>
<accession>A0A6N7KZZ4</accession>
<evidence type="ECO:0000256" key="2">
    <source>
        <dbReference type="ARBA" id="ARBA00023012"/>
    </source>
</evidence>
<dbReference type="InterPro" id="IPR027417">
    <property type="entry name" value="P-loop_NTPase"/>
</dbReference>
<dbReference type="PANTHER" id="PTHR35807">
    <property type="entry name" value="TRANSCRIPTIONAL REGULATOR REDD-RELATED"/>
    <property type="match status" value="1"/>
</dbReference>
<dbReference type="Gene3D" id="1.10.10.10">
    <property type="entry name" value="Winged helix-like DNA-binding domain superfamily/Winged helix DNA-binding domain"/>
    <property type="match status" value="1"/>
</dbReference>
<keyword evidence="10" id="KW-1185">Reference proteome</keyword>
<reference evidence="9 10" key="1">
    <citation type="submission" date="2019-09" db="EMBL/GenBank/DDBJ databases">
        <title>Genome Sequences of Streptomyces kaniharaensis ATCC 21070.</title>
        <authorList>
            <person name="Zhu W."/>
            <person name="De Crecy-Lagard V."/>
            <person name="Richards N.G."/>
        </authorList>
    </citation>
    <scope>NUCLEOTIDE SEQUENCE [LARGE SCALE GENOMIC DNA]</scope>
    <source>
        <strain evidence="9 10">SF-557</strain>
    </source>
</reference>
<evidence type="ECO:0000256" key="3">
    <source>
        <dbReference type="ARBA" id="ARBA00023015"/>
    </source>
</evidence>
<dbReference type="Proteomes" id="UP000450000">
    <property type="component" value="Unassembled WGS sequence"/>
</dbReference>
<evidence type="ECO:0000256" key="7">
    <source>
        <dbReference type="SAM" id="MobiDB-lite"/>
    </source>
</evidence>
<evidence type="ECO:0000313" key="10">
    <source>
        <dbReference type="Proteomes" id="UP000450000"/>
    </source>
</evidence>